<dbReference type="OrthoDB" id="5348860at2"/>
<keyword evidence="1 5" id="KW-0732">Signal</keyword>
<dbReference type="InterPro" id="IPR018660">
    <property type="entry name" value="MliC"/>
</dbReference>
<dbReference type="RefSeq" id="WP_146801993.1">
    <property type="nucleotide sequence ID" value="NZ_BJUK01000008.1"/>
</dbReference>
<dbReference type="SUPFAM" id="SSF141488">
    <property type="entry name" value="YdhA-like"/>
    <property type="match status" value="1"/>
</dbReference>
<feature type="domain" description="C-type lysozyme inhibitor" evidence="6">
    <location>
        <begin position="74"/>
        <end position="133"/>
    </location>
</feature>
<sequence length="255" mass="27476">MSRIPPILRGSLWLGSLLALAGCAVAPAERPVVESRPGIDGAPVAAEDATQVRPTAPLLPSALFPGDAEEFIAWRCTPAQDLVAAFGEEELRLWSAHGGYRLTPAVVASGARYEQAGLSFWNRGDTALVESDHGRLECRGDIARRALTREQRPGVMFHGRGNEPGWAVSLAHDVPELDLTLDYGQRELSLPYRVTEIDNDAGRMVLASGRADTPFTLTLEARACFDDMSGEPFPARVTLELGGRQYRGCGQGIAP</sequence>
<comment type="caution">
    <text evidence="7">The sequence shown here is derived from an EMBL/GenBank/DDBJ whole genome shotgun (WGS) entry which is preliminary data.</text>
</comment>
<feature type="chain" id="PRO_5021781328" evidence="5">
    <location>
        <begin position="22"/>
        <end position="255"/>
    </location>
</feature>
<keyword evidence="4" id="KW-0449">Lipoprotein</keyword>
<dbReference type="PROSITE" id="PS51257">
    <property type="entry name" value="PROKAR_LIPOPROTEIN"/>
    <property type="match status" value="1"/>
</dbReference>
<keyword evidence="9" id="KW-1185">Reference proteome</keyword>
<evidence type="ECO:0000259" key="6">
    <source>
        <dbReference type="Pfam" id="PF09864"/>
    </source>
</evidence>
<evidence type="ECO:0000313" key="7">
    <source>
        <dbReference type="EMBL" id="GEK46719.1"/>
    </source>
</evidence>
<keyword evidence="2" id="KW-0472">Membrane</keyword>
<evidence type="ECO:0000313" key="9">
    <source>
        <dbReference type="Proteomes" id="UP000321275"/>
    </source>
</evidence>
<evidence type="ECO:0000256" key="3">
    <source>
        <dbReference type="ARBA" id="ARBA00023139"/>
    </source>
</evidence>
<dbReference type="AlphaFoldDB" id="A0A510X5P3"/>
<evidence type="ECO:0000256" key="4">
    <source>
        <dbReference type="ARBA" id="ARBA00023288"/>
    </source>
</evidence>
<dbReference type="EMBL" id="BJUK01000008">
    <property type="protein sequence ID" value="GEK46719.1"/>
    <property type="molecule type" value="Genomic_DNA"/>
</dbReference>
<keyword evidence="3" id="KW-0564">Palmitate</keyword>
<dbReference type="Gene3D" id="2.40.128.200">
    <property type="match status" value="1"/>
</dbReference>
<feature type="signal peptide" evidence="5">
    <location>
        <begin position="1"/>
        <end position="21"/>
    </location>
</feature>
<protein>
    <submittedName>
        <fullName evidence="8">MliC family protein</fullName>
    </submittedName>
</protein>
<evidence type="ECO:0000313" key="8">
    <source>
        <dbReference type="EMBL" id="MBH8579170.1"/>
    </source>
</evidence>
<name>A0A510X5P3_9GAMM</name>
<evidence type="ECO:0000313" key="10">
    <source>
        <dbReference type="Proteomes" id="UP000651738"/>
    </source>
</evidence>
<evidence type="ECO:0000256" key="2">
    <source>
        <dbReference type="ARBA" id="ARBA00023136"/>
    </source>
</evidence>
<dbReference type="Pfam" id="PF09864">
    <property type="entry name" value="MliC"/>
    <property type="match status" value="1"/>
</dbReference>
<reference evidence="8 10" key="2">
    <citation type="submission" date="2020-12" db="EMBL/GenBank/DDBJ databases">
        <title>Draft genome sequence of Halomonas pacifica strain CARE-V15.</title>
        <authorList>
            <person name="Vignesh N."/>
            <person name="Thabitha A."/>
            <person name="Saravanan R."/>
            <person name="Manigandan V."/>
        </authorList>
    </citation>
    <scope>NUCLEOTIDE SEQUENCE [LARGE SCALE GENOMIC DNA]</scope>
    <source>
        <strain evidence="8 10">CARE-V15</strain>
    </source>
</reference>
<proteinExistence type="predicted"/>
<accession>A0A510X5P3</accession>
<evidence type="ECO:0000256" key="1">
    <source>
        <dbReference type="ARBA" id="ARBA00022729"/>
    </source>
</evidence>
<dbReference type="Proteomes" id="UP000321275">
    <property type="component" value="Unassembled WGS sequence"/>
</dbReference>
<organism evidence="7 9">
    <name type="scientific">Bisbaumannia pacifica</name>
    <dbReference type="NCBI Taxonomy" id="77098"/>
    <lineage>
        <taxon>Bacteria</taxon>
        <taxon>Pseudomonadati</taxon>
        <taxon>Pseudomonadota</taxon>
        <taxon>Gammaproteobacteria</taxon>
        <taxon>Oceanospirillales</taxon>
        <taxon>Halomonadaceae</taxon>
        <taxon>Bisbaumannia</taxon>
    </lineage>
</organism>
<dbReference type="EMBL" id="JAEDAF010000002">
    <property type="protein sequence ID" value="MBH8579170.1"/>
    <property type="molecule type" value="Genomic_DNA"/>
</dbReference>
<gene>
    <name evidence="7" type="ORF">HPA02_10020</name>
    <name evidence="8" type="ORF">I7V36_03595</name>
</gene>
<dbReference type="InterPro" id="IPR036328">
    <property type="entry name" value="MliC_sf"/>
</dbReference>
<dbReference type="Proteomes" id="UP000651738">
    <property type="component" value="Unassembled WGS sequence"/>
</dbReference>
<evidence type="ECO:0000256" key="5">
    <source>
        <dbReference type="SAM" id="SignalP"/>
    </source>
</evidence>
<reference evidence="7 9" key="1">
    <citation type="submission" date="2019-07" db="EMBL/GenBank/DDBJ databases">
        <title>Whole genome shotgun sequence of Halomonas pacifica NBRC 102220.</title>
        <authorList>
            <person name="Hosoyama A."/>
            <person name="Uohara A."/>
            <person name="Ohji S."/>
            <person name="Ichikawa N."/>
        </authorList>
    </citation>
    <scope>NUCLEOTIDE SEQUENCE [LARGE SCALE GENOMIC DNA]</scope>
    <source>
        <strain evidence="7 9">NBRC 102220</strain>
    </source>
</reference>